<accession>A0AAD8A4Q7</accession>
<dbReference type="EMBL" id="JASPKZ010003852">
    <property type="protein sequence ID" value="KAJ9591931.1"/>
    <property type="molecule type" value="Genomic_DNA"/>
</dbReference>
<organism evidence="1 2">
    <name type="scientific">Diploptera punctata</name>
    <name type="common">Pacific beetle cockroach</name>
    <dbReference type="NCBI Taxonomy" id="6984"/>
    <lineage>
        <taxon>Eukaryota</taxon>
        <taxon>Metazoa</taxon>
        <taxon>Ecdysozoa</taxon>
        <taxon>Arthropoda</taxon>
        <taxon>Hexapoda</taxon>
        <taxon>Insecta</taxon>
        <taxon>Pterygota</taxon>
        <taxon>Neoptera</taxon>
        <taxon>Polyneoptera</taxon>
        <taxon>Dictyoptera</taxon>
        <taxon>Blattodea</taxon>
        <taxon>Blaberoidea</taxon>
        <taxon>Blaberidae</taxon>
        <taxon>Diplopterinae</taxon>
        <taxon>Diploptera</taxon>
    </lineage>
</organism>
<keyword evidence="2" id="KW-1185">Reference proteome</keyword>
<proteinExistence type="predicted"/>
<evidence type="ECO:0000313" key="1">
    <source>
        <dbReference type="EMBL" id="KAJ9591931.1"/>
    </source>
</evidence>
<evidence type="ECO:0000313" key="2">
    <source>
        <dbReference type="Proteomes" id="UP001233999"/>
    </source>
</evidence>
<reference evidence="1" key="1">
    <citation type="journal article" date="2023" name="IScience">
        <title>Live-bearing cockroach genome reveals convergent evolutionary mechanisms linked to viviparity in insects and beyond.</title>
        <authorList>
            <person name="Fouks B."/>
            <person name="Harrison M.C."/>
            <person name="Mikhailova A.A."/>
            <person name="Marchal E."/>
            <person name="English S."/>
            <person name="Carruthers M."/>
            <person name="Jennings E.C."/>
            <person name="Chiamaka E.L."/>
            <person name="Frigard R.A."/>
            <person name="Pippel M."/>
            <person name="Attardo G.M."/>
            <person name="Benoit J.B."/>
            <person name="Bornberg-Bauer E."/>
            <person name="Tobe S.S."/>
        </authorList>
    </citation>
    <scope>NUCLEOTIDE SEQUENCE</scope>
    <source>
        <strain evidence="1">Stay&amp;Tobe</strain>
    </source>
</reference>
<reference evidence="1" key="2">
    <citation type="submission" date="2023-05" db="EMBL/GenBank/DDBJ databases">
        <authorList>
            <person name="Fouks B."/>
        </authorList>
    </citation>
    <scope>NUCLEOTIDE SEQUENCE</scope>
    <source>
        <strain evidence="1">Stay&amp;Tobe</strain>
        <tissue evidence="1">Testes</tissue>
    </source>
</reference>
<name>A0AAD8A4Q7_DIPPU</name>
<gene>
    <name evidence="1" type="ORF">L9F63_001533</name>
</gene>
<feature type="non-terminal residue" evidence="1">
    <location>
        <position position="1"/>
    </location>
</feature>
<sequence length="112" mass="13095">MLFWFLPDQFGFLPQRKAFRCITTFHCIPRTSVLIQHSSNIVQPVATLSTDTPVSSSQKRWRGIREKLVKLWKPLPLSVGLVILAVLQWRHIQRRKRSTDDTNVVVAKNWEE</sequence>
<protein>
    <submittedName>
        <fullName evidence="1">Uncharacterized protein</fullName>
    </submittedName>
</protein>
<dbReference type="Proteomes" id="UP001233999">
    <property type="component" value="Unassembled WGS sequence"/>
</dbReference>
<comment type="caution">
    <text evidence="1">The sequence shown here is derived from an EMBL/GenBank/DDBJ whole genome shotgun (WGS) entry which is preliminary data.</text>
</comment>
<dbReference type="AlphaFoldDB" id="A0AAD8A4Q7"/>